<dbReference type="InterPro" id="IPR023033">
    <property type="entry name" value="Ala_tRNA_ligase_euk/bac"/>
</dbReference>
<dbReference type="PANTHER" id="PTHR11777:SF9">
    <property type="entry name" value="ALANINE--TRNA LIGASE, CYTOPLASMIC"/>
    <property type="match status" value="1"/>
</dbReference>
<evidence type="ECO:0000256" key="11">
    <source>
        <dbReference type="ARBA" id="ARBA00024779"/>
    </source>
</evidence>
<keyword evidence="14" id="KW-0175">Coiled coil</keyword>
<evidence type="ECO:0000313" key="18">
    <source>
        <dbReference type="Proteomes" id="UP000521676"/>
    </source>
</evidence>
<evidence type="ECO:0000256" key="2">
    <source>
        <dbReference type="ARBA" id="ARBA00022555"/>
    </source>
</evidence>
<evidence type="ECO:0000256" key="7">
    <source>
        <dbReference type="ARBA" id="ARBA00022840"/>
    </source>
</evidence>
<dbReference type="InterPro" id="IPR012947">
    <property type="entry name" value="tRNA_SAD"/>
</dbReference>
<evidence type="ECO:0000256" key="4">
    <source>
        <dbReference type="ARBA" id="ARBA00022723"/>
    </source>
</evidence>
<dbReference type="FunFam" id="3.30.54.20:FF:000001">
    <property type="entry name" value="Alanine--tRNA ligase"/>
    <property type="match status" value="1"/>
</dbReference>
<keyword evidence="5 13" id="KW-0547">Nucleotide-binding</keyword>
<dbReference type="GO" id="GO:0005829">
    <property type="term" value="C:cytosol"/>
    <property type="evidence" value="ECO:0007669"/>
    <property type="project" value="TreeGrafter"/>
</dbReference>
<dbReference type="FunFam" id="3.10.310.40:FF:000001">
    <property type="entry name" value="Alanine--tRNA ligase"/>
    <property type="match status" value="1"/>
</dbReference>
<dbReference type="InterPro" id="IPR002318">
    <property type="entry name" value="Ala-tRNA-lgiase_IIc"/>
</dbReference>
<dbReference type="InterPro" id="IPR018162">
    <property type="entry name" value="Ala-tRNA-ligase_IIc_anticod-bd"/>
</dbReference>
<keyword evidence="6 13" id="KW-0862">Zinc</keyword>
<evidence type="ECO:0000256" key="12">
    <source>
        <dbReference type="ARBA" id="ARBA00048300"/>
    </source>
</evidence>
<dbReference type="EMBL" id="JACATZ010000001">
    <property type="protein sequence ID" value="NWJ44316.1"/>
    <property type="molecule type" value="Genomic_DNA"/>
</dbReference>
<evidence type="ECO:0000256" key="3">
    <source>
        <dbReference type="ARBA" id="ARBA00022598"/>
    </source>
</evidence>
<evidence type="ECO:0000256" key="5">
    <source>
        <dbReference type="ARBA" id="ARBA00022741"/>
    </source>
</evidence>
<dbReference type="SMART" id="SM00863">
    <property type="entry name" value="tRNA_SAD"/>
    <property type="match status" value="1"/>
</dbReference>
<dbReference type="GO" id="GO:0002161">
    <property type="term" value="F:aminoacyl-tRNA deacylase activity"/>
    <property type="evidence" value="ECO:0007669"/>
    <property type="project" value="TreeGrafter"/>
</dbReference>
<evidence type="ECO:0000256" key="13">
    <source>
        <dbReference type="HAMAP-Rule" id="MF_00036"/>
    </source>
</evidence>
<dbReference type="PROSITE" id="PS50860">
    <property type="entry name" value="AA_TRNA_LIGASE_II_ALA"/>
    <property type="match status" value="1"/>
</dbReference>
<dbReference type="Gene3D" id="3.30.54.20">
    <property type="match status" value="1"/>
</dbReference>
<dbReference type="GO" id="GO:0000049">
    <property type="term" value="F:tRNA binding"/>
    <property type="evidence" value="ECO:0007669"/>
    <property type="project" value="UniProtKB-KW"/>
</dbReference>
<dbReference type="SUPFAM" id="SSF55186">
    <property type="entry name" value="ThrRS/AlaRS common domain"/>
    <property type="match status" value="1"/>
</dbReference>
<protein>
    <recommendedName>
        <fullName evidence="13">Alanine--tRNA ligase</fullName>
        <ecNumber evidence="13">6.1.1.7</ecNumber>
    </recommendedName>
    <alternativeName>
        <fullName evidence="13">Alanyl-tRNA synthetase</fullName>
        <shortName evidence="13">AlaRS</shortName>
    </alternativeName>
</protein>
<sequence>MRSREIRQTYVDYFVKNGHLHLPSSSLVPPSGDKTVLLTTAGMQQMTPFFLGVQTPPHRRLTTVQKCFRTVDIDEVGDPSHLTFFEMLGNFSVGEYFKEGAVSFAWELLTQVFKLPEDKLYPSIFPTDEEALELWTKMIGLPASRITRIEDNWWGPVGKTGPCGPDSEIYYDLGPEFDPDPDARVGDSPRYLEIWNLVFMQFNRDTHGVDTPLPRKNIDTGMGLERLSLVLQGVSSIYSTDLFQPIIQRAADITGKRYGANEKDDISLRVIADHSRAATMLITDGVLPGNVDRGYILRRILRRAIRYGRLLGQDKPFMHHTSQVVMDMLGDIYPEIIERKNHVFAVLADEEEKFGHTLQMGLNRFEILIENNPLDTKIVSGEDVFDLLATHGFPPDLTRELAEERGFEIDWEGFERAKQKHSEASTNPDRWKVARVDLEDYKALGLQKTPFKGYETTSLETEVLAVLVNGKRVKSADAGQDAEIVLAQTPFYVESGGQISDTGYIETEFGRIEIENTYKPVGDVVAHQGKVVEGFIGEGQKARAVVDEVRRLDTARNHTGTHILHQALKDVLGNNVGQAGSLVSPERLRFDFTFPNQVTAEQLVQVEQIVNDKIRASLPVTVNVLPIDEAKKSGAVMMFGEKYGEVVRILSVGDYSKEFCGGTHLQNSGQIGLLLISNEGSVGSGLRRIEAVTGRGAEKYIGERLQLVDKLASVLQARPEQLVDEAIELKRKLRDTERELALLQQKQALAESSELLKSVVEVEGVRVLSAKVNAPNADVLRSIGDKLRDSLKSGVVAIGAVIKEKPSLLVMVTPDLVERGLNAGKIIAPIAEKVGGRAGGRPNMAQGGGNDPEKLDEALSLTIGLVRGTIK</sequence>
<comment type="function">
    <text evidence="11 13">Catalyzes the attachment of alanine to tRNA(Ala) in a two-step reaction: alanine is first activated by ATP to form Ala-AMP and then transferred to the acceptor end of tRNA(Ala). Also edits incorrectly charged Ser-tRNA(Ala) and Gly-tRNA(Ala) via its editing domain.</text>
</comment>
<evidence type="ECO:0000256" key="8">
    <source>
        <dbReference type="ARBA" id="ARBA00022884"/>
    </source>
</evidence>
<dbReference type="PANTHER" id="PTHR11777">
    <property type="entry name" value="ALANYL-TRNA SYNTHETASE"/>
    <property type="match status" value="1"/>
</dbReference>
<dbReference type="Gene3D" id="3.30.930.10">
    <property type="entry name" value="Bira Bifunctional Protein, Domain 2"/>
    <property type="match status" value="1"/>
</dbReference>
<dbReference type="InterPro" id="IPR009000">
    <property type="entry name" value="Transl_B-barrel_sf"/>
</dbReference>
<reference evidence="17" key="2">
    <citation type="journal article" date="2024" name="Nature">
        <title>Anoxygenic phototroph of the Chloroflexota uses a type I reaction centre.</title>
        <authorList>
            <person name="Tsuji J.M."/>
            <person name="Shaw N.A."/>
            <person name="Nagashima S."/>
            <person name="Venkiteswaran J.J."/>
            <person name="Schiff S.L."/>
            <person name="Watanabe T."/>
            <person name="Fukui M."/>
            <person name="Hanada S."/>
            <person name="Tank M."/>
            <person name="Neufeld J.D."/>
        </authorList>
    </citation>
    <scope>NUCLEOTIDE SEQUENCE</scope>
    <source>
        <strain evidence="17">L227-S17</strain>
    </source>
</reference>
<evidence type="ECO:0000313" key="19">
    <source>
        <dbReference type="Proteomes" id="UP001431572"/>
    </source>
</evidence>
<dbReference type="Gene3D" id="2.40.30.130">
    <property type="match status" value="1"/>
</dbReference>
<dbReference type="EMBL" id="CP128399">
    <property type="protein sequence ID" value="WJW66210.1"/>
    <property type="molecule type" value="Genomic_DNA"/>
</dbReference>
<dbReference type="InterPro" id="IPR018164">
    <property type="entry name" value="Ala-tRNA-synth_IIc_N"/>
</dbReference>
<dbReference type="HAMAP" id="MF_00036_B">
    <property type="entry name" value="Ala_tRNA_synth_B"/>
    <property type="match status" value="1"/>
</dbReference>
<gene>
    <name evidence="13 16" type="primary">alaS</name>
    <name evidence="16" type="ORF">HXX08_00410</name>
    <name evidence="17" type="ORF">OZ401_002001</name>
</gene>
<feature type="binding site" evidence="13">
    <location>
        <position position="562"/>
    </location>
    <ligand>
        <name>Zn(2+)</name>
        <dbReference type="ChEBI" id="CHEBI:29105"/>
    </ligand>
</feature>
<dbReference type="EC" id="6.1.1.7" evidence="13"/>
<keyword evidence="2 13" id="KW-0820">tRNA-binding</keyword>
<comment type="cofactor">
    <cofactor evidence="13">
        <name>Zn(2+)</name>
        <dbReference type="ChEBI" id="CHEBI:29105"/>
    </cofactor>
    <text evidence="13">Binds 1 zinc ion per subunit.</text>
</comment>
<dbReference type="FunFam" id="3.30.980.10:FF:000004">
    <property type="entry name" value="Alanine--tRNA ligase, cytoplasmic"/>
    <property type="match status" value="1"/>
</dbReference>
<feature type="binding site" evidence="13">
    <location>
        <position position="558"/>
    </location>
    <ligand>
        <name>Zn(2+)</name>
        <dbReference type="ChEBI" id="CHEBI:29105"/>
    </ligand>
</feature>
<keyword evidence="4 13" id="KW-0479">Metal-binding</keyword>
<keyword evidence="19" id="KW-1185">Reference proteome</keyword>
<dbReference type="FunFam" id="2.40.30.130:FF:000001">
    <property type="entry name" value="Alanine--tRNA ligase"/>
    <property type="match status" value="1"/>
</dbReference>
<evidence type="ECO:0000256" key="14">
    <source>
        <dbReference type="SAM" id="Coils"/>
    </source>
</evidence>
<dbReference type="RefSeq" id="WP_341468092.1">
    <property type="nucleotide sequence ID" value="NZ_CP128399.1"/>
</dbReference>
<dbReference type="Pfam" id="PF07973">
    <property type="entry name" value="tRNA_SAD"/>
    <property type="match status" value="1"/>
</dbReference>
<dbReference type="Gene3D" id="3.10.310.40">
    <property type="match status" value="1"/>
</dbReference>
<dbReference type="GO" id="GO:0006419">
    <property type="term" value="P:alanyl-tRNA aminoacylation"/>
    <property type="evidence" value="ECO:0007669"/>
    <property type="project" value="UniProtKB-UniRule"/>
</dbReference>
<feature type="binding site" evidence="13">
    <location>
        <position position="660"/>
    </location>
    <ligand>
        <name>Zn(2+)</name>
        <dbReference type="ChEBI" id="CHEBI:29105"/>
    </ligand>
</feature>
<keyword evidence="3 13" id="KW-0436">Ligase</keyword>
<dbReference type="GO" id="GO:0004813">
    <property type="term" value="F:alanine-tRNA ligase activity"/>
    <property type="evidence" value="ECO:0007669"/>
    <property type="project" value="UniProtKB-UniRule"/>
</dbReference>
<name>A0A8T7M138_9CHLR</name>
<accession>A0A8T7M138</accession>
<reference evidence="16 18" key="1">
    <citation type="submission" date="2020-06" db="EMBL/GenBank/DDBJ databases">
        <title>Anoxygenic phototrophic Chloroflexota member uses a Type I reaction center.</title>
        <authorList>
            <person name="Tsuji J.M."/>
            <person name="Shaw N.A."/>
            <person name="Nagashima S."/>
            <person name="Venkiteswaran J."/>
            <person name="Schiff S.L."/>
            <person name="Hanada S."/>
            <person name="Tank M."/>
            <person name="Neufeld J.D."/>
        </authorList>
    </citation>
    <scope>NUCLEOTIDE SEQUENCE [LARGE SCALE GENOMIC DNA]</scope>
    <source>
        <strain evidence="16">L227-S17</strain>
    </source>
</reference>
<comment type="domain">
    <text evidence="13">Consists of three domains; the N-terminal catalytic domain, the editing domain and the C-terminal C-Ala domain. The editing domain removes incorrectly charged amino acids, while the C-Ala domain, along with tRNA(Ala), serves as a bridge to cooperatively bring together the editing and aminoacylation centers thus stimulating deacylation of misacylated tRNAs.</text>
</comment>
<evidence type="ECO:0000256" key="6">
    <source>
        <dbReference type="ARBA" id="ARBA00022833"/>
    </source>
</evidence>
<organism evidence="16 18">
    <name type="scientific">Candidatus Chlorohelix allophototropha</name>
    <dbReference type="NCBI Taxonomy" id="3003348"/>
    <lineage>
        <taxon>Bacteria</taxon>
        <taxon>Bacillati</taxon>
        <taxon>Chloroflexota</taxon>
        <taxon>Chloroflexia</taxon>
        <taxon>Candidatus Chloroheliales</taxon>
        <taxon>Candidatus Chloroheliaceae</taxon>
        <taxon>Candidatus Chlorohelix</taxon>
    </lineage>
</organism>
<evidence type="ECO:0000256" key="1">
    <source>
        <dbReference type="ARBA" id="ARBA00008226"/>
    </source>
</evidence>
<keyword evidence="13" id="KW-0963">Cytoplasm</keyword>
<dbReference type="InterPro" id="IPR045864">
    <property type="entry name" value="aa-tRNA-synth_II/BPL/LPL"/>
</dbReference>
<dbReference type="InterPro" id="IPR050058">
    <property type="entry name" value="Ala-tRNA_ligase"/>
</dbReference>
<dbReference type="PRINTS" id="PR00980">
    <property type="entry name" value="TRNASYNTHALA"/>
</dbReference>
<dbReference type="Proteomes" id="UP000521676">
    <property type="component" value="Unassembled WGS sequence"/>
</dbReference>
<comment type="subcellular location">
    <subcellularLocation>
        <location evidence="13">Cytoplasm</location>
    </subcellularLocation>
</comment>
<evidence type="ECO:0000313" key="17">
    <source>
        <dbReference type="EMBL" id="WJW66210.1"/>
    </source>
</evidence>
<dbReference type="InterPro" id="IPR018165">
    <property type="entry name" value="Ala-tRNA-synth_IIc_core"/>
</dbReference>
<evidence type="ECO:0000259" key="15">
    <source>
        <dbReference type="PROSITE" id="PS50860"/>
    </source>
</evidence>
<dbReference type="InterPro" id="IPR018163">
    <property type="entry name" value="Thr/Ala-tRNA-synth_IIc_edit"/>
</dbReference>
<dbReference type="SUPFAM" id="SSF101353">
    <property type="entry name" value="Putative anticodon-binding domain of alanyl-tRNA synthetase (AlaRS)"/>
    <property type="match status" value="1"/>
</dbReference>
<dbReference type="Pfam" id="PF02272">
    <property type="entry name" value="DHHA1"/>
    <property type="match status" value="1"/>
</dbReference>
<evidence type="ECO:0000313" key="16">
    <source>
        <dbReference type="EMBL" id="NWJ44316.1"/>
    </source>
</evidence>
<feature type="domain" description="Alanyl-transfer RNA synthetases family profile" evidence="15">
    <location>
        <begin position="1"/>
        <end position="703"/>
    </location>
</feature>
<dbReference type="CDD" id="cd00673">
    <property type="entry name" value="AlaRS_core"/>
    <property type="match status" value="1"/>
</dbReference>
<dbReference type="SUPFAM" id="SSF50447">
    <property type="entry name" value="Translation proteins"/>
    <property type="match status" value="1"/>
</dbReference>
<comment type="catalytic activity">
    <reaction evidence="12 13">
        <text>tRNA(Ala) + L-alanine + ATP = L-alanyl-tRNA(Ala) + AMP + diphosphate</text>
        <dbReference type="Rhea" id="RHEA:12540"/>
        <dbReference type="Rhea" id="RHEA-COMP:9657"/>
        <dbReference type="Rhea" id="RHEA-COMP:9923"/>
        <dbReference type="ChEBI" id="CHEBI:30616"/>
        <dbReference type="ChEBI" id="CHEBI:33019"/>
        <dbReference type="ChEBI" id="CHEBI:57972"/>
        <dbReference type="ChEBI" id="CHEBI:78442"/>
        <dbReference type="ChEBI" id="CHEBI:78497"/>
        <dbReference type="ChEBI" id="CHEBI:456215"/>
        <dbReference type="EC" id="6.1.1.7"/>
    </reaction>
</comment>
<keyword evidence="7 13" id="KW-0067">ATP-binding</keyword>
<evidence type="ECO:0000256" key="9">
    <source>
        <dbReference type="ARBA" id="ARBA00022917"/>
    </source>
</evidence>
<keyword evidence="8 13" id="KW-0694">RNA-binding</keyword>
<dbReference type="AlphaFoldDB" id="A0A8T7M138"/>
<dbReference type="GO" id="GO:0008270">
    <property type="term" value="F:zinc ion binding"/>
    <property type="evidence" value="ECO:0007669"/>
    <property type="project" value="UniProtKB-UniRule"/>
</dbReference>
<keyword evidence="9 13" id="KW-0648">Protein biosynthesis</keyword>
<feature type="binding site" evidence="13">
    <location>
        <position position="664"/>
    </location>
    <ligand>
        <name>Zn(2+)</name>
        <dbReference type="ChEBI" id="CHEBI:29105"/>
    </ligand>
</feature>
<feature type="coiled-coil region" evidence="14">
    <location>
        <begin position="726"/>
        <end position="753"/>
    </location>
</feature>
<dbReference type="GO" id="GO:0005524">
    <property type="term" value="F:ATP binding"/>
    <property type="evidence" value="ECO:0007669"/>
    <property type="project" value="UniProtKB-UniRule"/>
</dbReference>
<dbReference type="Gene3D" id="3.30.980.10">
    <property type="entry name" value="Threonyl-trna Synthetase, Chain A, domain 2"/>
    <property type="match status" value="1"/>
</dbReference>
<keyword evidence="10 13" id="KW-0030">Aminoacyl-tRNA synthetase</keyword>
<comment type="similarity">
    <text evidence="1 13">Belongs to the class-II aminoacyl-tRNA synthetase family.</text>
</comment>
<dbReference type="Proteomes" id="UP001431572">
    <property type="component" value="Chromosome 1"/>
</dbReference>
<dbReference type="Pfam" id="PF01411">
    <property type="entry name" value="tRNA-synt_2c"/>
    <property type="match status" value="1"/>
</dbReference>
<dbReference type="InterPro" id="IPR003156">
    <property type="entry name" value="DHHA1_dom"/>
</dbReference>
<proteinExistence type="inferred from homology"/>
<dbReference type="SUPFAM" id="SSF55681">
    <property type="entry name" value="Class II aaRS and biotin synthetases"/>
    <property type="match status" value="1"/>
</dbReference>
<dbReference type="NCBIfam" id="TIGR00344">
    <property type="entry name" value="alaS"/>
    <property type="match status" value="1"/>
</dbReference>
<evidence type="ECO:0000256" key="10">
    <source>
        <dbReference type="ARBA" id="ARBA00023146"/>
    </source>
</evidence>